<dbReference type="CDD" id="cd01949">
    <property type="entry name" value="GGDEF"/>
    <property type="match status" value="1"/>
</dbReference>
<gene>
    <name evidence="7" type="ORF">N787_13065</name>
</gene>
<dbReference type="InterPro" id="IPR052163">
    <property type="entry name" value="DGC-Regulatory_Protein"/>
</dbReference>
<keyword evidence="8" id="KW-1185">Reference proteome</keyword>
<dbReference type="PROSITE" id="PS50839">
    <property type="entry name" value="CHASE"/>
    <property type="match status" value="1"/>
</dbReference>
<dbReference type="SMART" id="SM01079">
    <property type="entry name" value="CHASE"/>
    <property type="match status" value="1"/>
</dbReference>
<evidence type="ECO:0000256" key="1">
    <source>
        <dbReference type="ARBA" id="ARBA00004370"/>
    </source>
</evidence>
<dbReference type="Pfam" id="PF03924">
    <property type="entry name" value="CHASE"/>
    <property type="match status" value="1"/>
</dbReference>
<dbReference type="InterPro" id="IPR000160">
    <property type="entry name" value="GGDEF_dom"/>
</dbReference>
<dbReference type="Proteomes" id="UP000029393">
    <property type="component" value="Unassembled WGS sequence"/>
</dbReference>
<dbReference type="PROSITE" id="PS50887">
    <property type="entry name" value="GGDEF"/>
    <property type="match status" value="1"/>
</dbReference>
<dbReference type="RefSeq" id="WP_034213352.1">
    <property type="nucleotide sequence ID" value="NZ_AVCK01000030.1"/>
</dbReference>
<dbReference type="InterPro" id="IPR043128">
    <property type="entry name" value="Rev_trsase/Diguanyl_cyclase"/>
</dbReference>
<dbReference type="PANTHER" id="PTHR46663:SF2">
    <property type="entry name" value="GGDEF DOMAIN-CONTAINING PROTEIN"/>
    <property type="match status" value="1"/>
</dbReference>
<evidence type="ECO:0000256" key="4">
    <source>
        <dbReference type="ARBA" id="ARBA00023136"/>
    </source>
</evidence>
<keyword evidence="3" id="KW-1133">Transmembrane helix</keyword>
<dbReference type="GO" id="GO:0007165">
    <property type="term" value="P:signal transduction"/>
    <property type="evidence" value="ECO:0007669"/>
    <property type="project" value="UniProtKB-ARBA"/>
</dbReference>
<dbReference type="eggNOG" id="COG5001">
    <property type="taxonomic scope" value="Bacteria"/>
</dbReference>
<keyword evidence="2" id="KW-0812">Transmembrane</keyword>
<accession>A0A091B3B1</accession>
<dbReference type="InterPro" id="IPR042240">
    <property type="entry name" value="CHASE_sf"/>
</dbReference>
<dbReference type="GO" id="GO:0016020">
    <property type="term" value="C:membrane"/>
    <property type="evidence" value="ECO:0007669"/>
    <property type="project" value="UniProtKB-SubCell"/>
</dbReference>
<keyword evidence="4" id="KW-0472">Membrane</keyword>
<organism evidence="7 8">
    <name type="scientific">Arenimonas metalli CF5-1</name>
    <dbReference type="NCBI Taxonomy" id="1384056"/>
    <lineage>
        <taxon>Bacteria</taxon>
        <taxon>Pseudomonadati</taxon>
        <taxon>Pseudomonadota</taxon>
        <taxon>Gammaproteobacteria</taxon>
        <taxon>Lysobacterales</taxon>
        <taxon>Lysobacteraceae</taxon>
        <taxon>Arenimonas</taxon>
    </lineage>
</organism>
<protein>
    <recommendedName>
        <fullName evidence="9">GGDEF domain-containing protein</fullName>
    </recommendedName>
</protein>
<dbReference type="OrthoDB" id="9812260at2"/>
<dbReference type="PATRIC" id="fig|1384056.3.peg.1938"/>
<dbReference type="EMBL" id="AVCK01000030">
    <property type="protein sequence ID" value="KFN45349.1"/>
    <property type="molecule type" value="Genomic_DNA"/>
</dbReference>
<dbReference type="GO" id="GO:0003824">
    <property type="term" value="F:catalytic activity"/>
    <property type="evidence" value="ECO:0007669"/>
    <property type="project" value="UniProtKB-ARBA"/>
</dbReference>
<feature type="domain" description="GGDEF" evidence="6">
    <location>
        <begin position="339"/>
        <end position="474"/>
    </location>
</feature>
<evidence type="ECO:0000256" key="3">
    <source>
        <dbReference type="ARBA" id="ARBA00022989"/>
    </source>
</evidence>
<evidence type="ECO:0000259" key="6">
    <source>
        <dbReference type="PROSITE" id="PS50887"/>
    </source>
</evidence>
<dbReference type="AlphaFoldDB" id="A0A091B3B1"/>
<dbReference type="InterPro" id="IPR006189">
    <property type="entry name" value="CHASE_dom"/>
</dbReference>
<dbReference type="InterPro" id="IPR029787">
    <property type="entry name" value="Nucleotide_cyclase"/>
</dbReference>
<dbReference type="Pfam" id="PF00990">
    <property type="entry name" value="GGDEF"/>
    <property type="match status" value="1"/>
</dbReference>
<evidence type="ECO:0000256" key="2">
    <source>
        <dbReference type="ARBA" id="ARBA00022692"/>
    </source>
</evidence>
<evidence type="ECO:0000313" key="7">
    <source>
        <dbReference type="EMBL" id="KFN45349.1"/>
    </source>
</evidence>
<dbReference type="SUPFAM" id="SSF55073">
    <property type="entry name" value="Nucleotide cyclase"/>
    <property type="match status" value="1"/>
</dbReference>
<dbReference type="Gene3D" id="3.30.70.270">
    <property type="match status" value="1"/>
</dbReference>
<evidence type="ECO:0000259" key="5">
    <source>
        <dbReference type="PROSITE" id="PS50839"/>
    </source>
</evidence>
<feature type="domain" description="CHASE" evidence="5">
    <location>
        <begin position="125"/>
        <end position="216"/>
    </location>
</feature>
<dbReference type="eggNOG" id="COG3452">
    <property type="taxonomic scope" value="Bacteria"/>
</dbReference>
<evidence type="ECO:0008006" key="9">
    <source>
        <dbReference type="Google" id="ProtNLM"/>
    </source>
</evidence>
<dbReference type="Gene3D" id="3.30.450.350">
    <property type="entry name" value="CHASE domain"/>
    <property type="match status" value="1"/>
</dbReference>
<comment type="caution">
    <text evidence="7">The sequence shown here is derived from an EMBL/GenBank/DDBJ whole genome shotgun (WGS) entry which is preliminary data.</text>
</comment>
<reference evidence="7 8" key="1">
    <citation type="submission" date="2013-09" db="EMBL/GenBank/DDBJ databases">
        <title>Genome sequencing of Arenimonas metalli.</title>
        <authorList>
            <person name="Chen F."/>
            <person name="Wang G."/>
        </authorList>
    </citation>
    <scope>NUCLEOTIDE SEQUENCE [LARGE SCALE GENOMIC DNA]</scope>
    <source>
        <strain evidence="7 8">CF5-1</strain>
    </source>
</reference>
<dbReference type="NCBIfam" id="TIGR00254">
    <property type="entry name" value="GGDEF"/>
    <property type="match status" value="1"/>
</dbReference>
<dbReference type="PANTHER" id="PTHR46663">
    <property type="entry name" value="DIGUANYLATE CYCLASE DGCT-RELATED"/>
    <property type="match status" value="1"/>
</dbReference>
<dbReference type="SMART" id="SM00267">
    <property type="entry name" value="GGDEF"/>
    <property type="match status" value="1"/>
</dbReference>
<dbReference type="STRING" id="1384056.N787_13065"/>
<sequence length="480" mass="51885">MAPRLFHDPDDGSGPEGPRGGWLLPGSHWWAALAVLALGLYFSFNTLQTERGRDLSRRQAEVQADLSDFRARLETDLYASVALVRGLAVQVLLNEGITDAEFQAIAEELLRGQPHINNLSLAPGFVLTDIYPLAGNEAALGLDLLADPVQKHAVFQAIRLDEPVLGGPFEAVQGGTVLAVRIPLWVDVDGVPRLWGAVSMTLDHERMLRRAGIGKLEKSLQLSIIGRDALGPGGEPIRGERIPVAANAVKVPVFLPGGSWLLSAVPREGWHEPGTWLSPLFLVRLGLSLLASLAIARILHDRRRIKHLAGVDALTRLPNRRWALRHLDRMIARGQRGGPGFALMSLDLDGFKPVNDTHGHAAGDRLLSELARRLADAVRPGDMVARMGGDEFLVLVTMPPGTDDDWVQAMAARLREAIRQPVPIGDHWMMVGTSIGIARFPADGSRAEVLLHLADAAMYRAKQGGGPGIAFHAPALAPAD</sequence>
<proteinExistence type="predicted"/>
<name>A0A091B3B1_9GAMM</name>
<comment type="subcellular location">
    <subcellularLocation>
        <location evidence="1">Membrane</location>
    </subcellularLocation>
</comment>
<evidence type="ECO:0000313" key="8">
    <source>
        <dbReference type="Proteomes" id="UP000029393"/>
    </source>
</evidence>